<keyword evidence="2" id="KW-1185">Reference proteome</keyword>
<dbReference type="Proteomes" id="UP000678393">
    <property type="component" value="Unassembled WGS sequence"/>
</dbReference>
<protein>
    <submittedName>
        <fullName evidence="1">Uncharacterized protein</fullName>
    </submittedName>
</protein>
<name>A0A8S3YNL7_9EUPU</name>
<accession>A0A8S3YNL7</accession>
<evidence type="ECO:0000313" key="2">
    <source>
        <dbReference type="Proteomes" id="UP000678393"/>
    </source>
</evidence>
<proteinExistence type="predicted"/>
<organism evidence="1 2">
    <name type="scientific">Candidula unifasciata</name>
    <dbReference type="NCBI Taxonomy" id="100452"/>
    <lineage>
        <taxon>Eukaryota</taxon>
        <taxon>Metazoa</taxon>
        <taxon>Spiralia</taxon>
        <taxon>Lophotrochozoa</taxon>
        <taxon>Mollusca</taxon>
        <taxon>Gastropoda</taxon>
        <taxon>Heterobranchia</taxon>
        <taxon>Euthyneura</taxon>
        <taxon>Panpulmonata</taxon>
        <taxon>Eupulmonata</taxon>
        <taxon>Stylommatophora</taxon>
        <taxon>Helicina</taxon>
        <taxon>Helicoidea</taxon>
        <taxon>Geomitridae</taxon>
        <taxon>Candidula</taxon>
    </lineage>
</organism>
<gene>
    <name evidence="1" type="ORF">CUNI_LOCUS3606</name>
</gene>
<reference evidence="1" key="1">
    <citation type="submission" date="2021-04" db="EMBL/GenBank/DDBJ databases">
        <authorList>
            <consortium name="Molecular Ecology Group"/>
        </authorList>
    </citation>
    <scope>NUCLEOTIDE SEQUENCE</scope>
</reference>
<dbReference type="AlphaFoldDB" id="A0A8S3YNL7"/>
<comment type="caution">
    <text evidence="1">The sequence shown here is derived from an EMBL/GenBank/DDBJ whole genome shotgun (WGS) entry which is preliminary data.</text>
</comment>
<feature type="non-terminal residue" evidence="1">
    <location>
        <position position="1"/>
    </location>
</feature>
<sequence length="80" mass="8431">VQVMGANPPSVPLLMPSMITSQNQHPTVASPVHLLQNTSMLPLMQRPPQSSLQQQTQALGAGRYIIPTTFGAFIGPGGPV</sequence>
<evidence type="ECO:0000313" key="1">
    <source>
        <dbReference type="EMBL" id="CAG5118048.1"/>
    </source>
</evidence>
<dbReference type="EMBL" id="CAJHNH020000492">
    <property type="protein sequence ID" value="CAG5118048.1"/>
    <property type="molecule type" value="Genomic_DNA"/>
</dbReference>